<dbReference type="InterPro" id="IPR019826">
    <property type="entry name" value="Carboxylesterase_B_AS"/>
</dbReference>
<keyword evidence="6" id="KW-1185">Reference proteome</keyword>
<dbReference type="PANTHER" id="PTHR11559">
    <property type="entry name" value="CARBOXYLESTERASE"/>
    <property type="match status" value="1"/>
</dbReference>
<dbReference type="GeneID" id="70252023"/>
<dbReference type="EMBL" id="JAJTJA010000004">
    <property type="protein sequence ID" value="KAH8700912.1"/>
    <property type="molecule type" value="Genomic_DNA"/>
</dbReference>
<feature type="signal peptide" evidence="3">
    <location>
        <begin position="1"/>
        <end position="20"/>
    </location>
</feature>
<dbReference type="Gene3D" id="3.40.50.1820">
    <property type="entry name" value="alpha/beta hydrolase"/>
    <property type="match status" value="1"/>
</dbReference>
<name>A0AAD4Q2Z8_9EURO</name>
<dbReference type="Pfam" id="PF00135">
    <property type="entry name" value="COesterase"/>
    <property type="match status" value="1"/>
</dbReference>
<organism evidence="5 6">
    <name type="scientific">Talaromyces proteolyticus</name>
    <dbReference type="NCBI Taxonomy" id="1131652"/>
    <lineage>
        <taxon>Eukaryota</taxon>
        <taxon>Fungi</taxon>
        <taxon>Dikarya</taxon>
        <taxon>Ascomycota</taxon>
        <taxon>Pezizomycotina</taxon>
        <taxon>Eurotiomycetes</taxon>
        <taxon>Eurotiomycetidae</taxon>
        <taxon>Eurotiales</taxon>
        <taxon>Trichocomaceae</taxon>
        <taxon>Talaromyces</taxon>
        <taxon>Talaromyces sect. Bacilispori</taxon>
    </lineage>
</organism>
<proteinExistence type="inferred from homology"/>
<dbReference type="GO" id="GO:0016787">
    <property type="term" value="F:hydrolase activity"/>
    <property type="evidence" value="ECO:0007669"/>
    <property type="project" value="UniProtKB-KW"/>
</dbReference>
<keyword evidence="2 3" id="KW-0378">Hydrolase</keyword>
<evidence type="ECO:0000256" key="1">
    <source>
        <dbReference type="ARBA" id="ARBA00005964"/>
    </source>
</evidence>
<dbReference type="RefSeq" id="XP_046074618.1">
    <property type="nucleotide sequence ID" value="XM_046221736.1"/>
</dbReference>
<dbReference type="EC" id="3.1.1.-" evidence="3"/>
<accession>A0AAD4Q2Z8</accession>
<protein>
    <recommendedName>
        <fullName evidence="3">Carboxylic ester hydrolase</fullName>
        <ecNumber evidence="3">3.1.1.-</ecNumber>
    </recommendedName>
</protein>
<dbReference type="PROSITE" id="PS00122">
    <property type="entry name" value="CARBOXYLESTERASE_B_1"/>
    <property type="match status" value="1"/>
</dbReference>
<evidence type="ECO:0000313" key="5">
    <source>
        <dbReference type="EMBL" id="KAH8700912.1"/>
    </source>
</evidence>
<dbReference type="InterPro" id="IPR050309">
    <property type="entry name" value="Type-B_Carboxylest/Lipase"/>
</dbReference>
<gene>
    <name evidence="5" type="ORF">BGW36DRAFT_447779</name>
</gene>
<evidence type="ECO:0000313" key="6">
    <source>
        <dbReference type="Proteomes" id="UP001201262"/>
    </source>
</evidence>
<dbReference type="InterPro" id="IPR019819">
    <property type="entry name" value="Carboxylesterase_B_CS"/>
</dbReference>
<dbReference type="AlphaFoldDB" id="A0AAD4Q2Z8"/>
<dbReference type="InterPro" id="IPR029058">
    <property type="entry name" value="AB_hydrolase_fold"/>
</dbReference>
<evidence type="ECO:0000259" key="4">
    <source>
        <dbReference type="Pfam" id="PF00135"/>
    </source>
</evidence>
<reference evidence="5" key="1">
    <citation type="submission" date="2021-12" db="EMBL/GenBank/DDBJ databases">
        <title>Convergent genome expansion in fungi linked to evolution of root-endophyte symbiosis.</title>
        <authorList>
            <consortium name="DOE Joint Genome Institute"/>
            <person name="Ke Y.-H."/>
            <person name="Bonito G."/>
            <person name="Liao H.-L."/>
            <person name="Looney B."/>
            <person name="Rojas-Flechas A."/>
            <person name="Nash J."/>
            <person name="Hameed K."/>
            <person name="Schadt C."/>
            <person name="Martin F."/>
            <person name="Crous P.W."/>
            <person name="Miettinen O."/>
            <person name="Magnuson J.K."/>
            <person name="Labbe J."/>
            <person name="Jacobson D."/>
            <person name="Doktycz M.J."/>
            <person name="Veneault-Fourrey C."/>
            <person name="Kuo A."/>
            <person name="Mondo S."/>
            <person name="Calhoun S."/>
            <person name="Riley R."/>
            <person name="Ohm R."/>
            <person name="LaButti K."/>
            <person name="Andreopoulos B."/>
            <person name="Pangilinan J."/>
            <person name="Nolan M."/>
            <person name="Tritt A."/>
            <person name="Clum A."/>
            <person name="Lipzen A."/>
            <person name="Daum C."/>
            <person name="Barry K."/>
            <person name="Grigoriev I.V."/>
            <person name="Vilgalys R."/>
        </authorList>
    </citation>
    <scope>NUCLEOTIDE SEQUENCE</scope>
    <source>
        <strain evidence="5">PMI_201</strain>
    </source>
</reference>
<comment type="similarity">
    <text evidence="1 3">Belongs to the type-B carboxylesterase/lipase family.</text>
</comment>
<evidence type="ECO:0000256" key="3">
    <source>
        <dbReference type="RuleBase" id="RU361235"/>
    </source>
</evidence>
<feature type="chain" id="PRO_5041770188" description="Carboxylic ester hydrolase" evidence="3">
    <location>
        <begin position="21"/>
        <end position="558"/>
    </location>
</feature>
<dbReference type="InterPro" id="IPR002018">
    <property type="entry name" value="CarbesteraseB"/>
</dbReference>
<feature type="domain" description="Carboxylesterase type B" evidence="4">
    <location>
        <begin position="43"/>
        <end position="552"/>
    </location>
</feature>
<dbReference type="PROSITE" id="PS00941">
    <property type="entry name" value="CARBOXYLESTERASE_B_2"/>
    <property type="match status" value="1"/>
</dbReference>
<comment type="caution">
    <text evidence="5">The sequence shown here is derived from an EMBL/GenBank/DDBJ whole genome shotgun (WGS) entry which is preliminary data.</text>
</comment>
<sequence length="558" mass="61938">MAQKMVVALVGLILCHLSCSISVEEMPTVDLGYEIYRASYFNETGAFYNFSNIRYAAPPTGNRRFRAPHLPLTNRSVIQDASIGRVCPQAYPKWFTLEGAFVPDYLSGISFNGSRNLSSYPYIPTPLDPRTTEDCLFLDILVPKMVLEQTSIRKQVDQRKAPVLVWIYGGGYTFGDKTTQTGAPGLIRRSMNDGNDGVIFVAFNYRLGAFGWLAGPEFEKDGNPNAGLLDQQMALEWVQKYIHLFGGDRARVTVFGESAGGGSILHQITAYGGSRGKLPFQQALLQSPGFLPLPDRERQDRTFKRMLDILNVTSVEEARTLPSGELISGNAYHIGEFSYYGDFTFGPAVDGDFVPALPGQLLMNGRFHNSLRIMVGSNSDEGLLFITPEALNASGYELYLTENLPPNLAESIRQYISDELYPPIFNGSYGYMDGIGRGALTLSDFSFQCNTDYVNRAFGNHTYAYRFSIPPGVHAEDLPYTFYNGPNPAVLNDTVALILQDYITSFAKTGHPVSKIGPSFPLHGENTTVLNIDLDNIFEMRDPAASARCRWWQRGLYA</sequence>
<keyword evidence="3" id="KW-0732">Signal</keyword>
<dbReference type="Proteomes" id="UP001201262">
    <property type="component" value="Unassembled WGS sequence"/>
</dbReference>
<evidence type="ECO:0000256" key="2">
    <source>
        <dbReference type="ARBA" id="ARBA00022801"/>
    </source>
</evidence>
<dbReference type="SUPFAM" id="SSF53474">
    <property type="entry name" value="alpha/beta-Hydrolases"/>
    <property type="match status" value="1"/>
</dbReference>